<accession>A0ABV8LS03</accession>
<name>A0ABV8LS03_9ACTN</name>
<proteinExistence type="predicted"/>
<dbReference type="GO" id="GO:0016787">
    <property type="term" value="F:hydrolase activity"/>
    <property type="evidence" value="ECO:0007669"/>
    <property type="project" value="UniProtKB-KW"/>
</dbReference>
<dbReference type="PANTHER" id="PTHR43433">
    <property type="entry name" value="HYDROLASE, ALPHA/BETA FOLD FAMILY PROTEIN"/>
    <property type="match status" value="1"/>
</dbReference>
<reference evidence="3" key="1">
    <citation type="journal article" date="2019" name="Int. J. Syst. Evol. Microbiol.">
        <title>The Global Catalogue of Microorganisms (GCM) 10K type strain sequencing project: providing services to taxonomists for standard genome sequencing and annotation.</title>
        <authorList>
            <consortium name="The Broad Institute Genomics Platform"/>
            <consortium name="The Broad Institute Genome Sequencing Center for Infectious Disease"/>
            <person name="Wu L."/>
            <person name="Ma J."/>
        </authorList>
    </citation>
    <scope>NUCLEOTIDE SEQUENCE [LARGE SCALE GENOMIC DNA]</scope>
    <source>
        <strain evidence="3">CGMCC 4.7289</strain>
    </source>
</reference>
<dbReference type="InterPro" id="IPR000073">
    <property type="entry name" value="AB_hydrolase_1"/>
</dbReference>
<protein>
    <submittedName>
        <fullName evidence="2">Alpha/beta fold hydrolase</fullName>
    </submittedName>
</protein>
<sequence length="278" mass="28898">MVGVIEFDVPVDGVRLHAYDTGGDGAPIVWHHGTPNLGAPPEPLFAAADRLGLRWVSYDRPGYGGSTPAPGRDFASAAHYTAAVAGHLGLGRYAVFGHSGGGPHALACAALLPDRVFAAVSVSGLAPIDADGLDWFAGMAPASEATLRASAAGRTARERHEATAEKDGDIGFADVDWAALEGEWGWFGSVVGPAIAAGPAAQIDDDLANAGPWGFDPATITVPVLLHHGERDRMVPSTHSAWLAGRIPGARFQRWPDDGHVSVLRHAGGALDWLASYL</sequence>
<dbReference type="RefSeq" id="WP_372502837.1">
    <property type="nucleotide sequence ID" value="NZ_JBHSAY010000009.1"/>
</dbReference>
<organism evidence="2 3">
    <name type="scientific">Hamadaea flava</name>
    <dbReference type="NCBI Taxonomy" id="1742688"/>
    <lineage>
        <taxon>Bacteria</taxon>
        <taxon>Bacillati</taxon>
        <taxon>Actinomycetota</taxon>
        <taxon>Actinomycetes</taxon>
        <taxon>Micromonosporales</taxon>
        <taxon>Micromonosporaceae</taxon>
        <taxon>Hamadaea</taxon>
    </lineage>
</organism>
<comment type="caution">
    <text evidence="2">The sequence shown here is derived from an EMBL/GenBank/DDBJ whole genome shotgun (WGS) entry which is preliminary data.</text>
</comment>
<dbReference type="Gene3D" id="3.40.50.1820">
    <property type="entry name" value="alpha/beta hydrolase"/>
    <property type="match status" value="1"/>
</dbReference>
<dbReference type="Pfam" id="PF00561">
    <property type="entry name" value="Abhydrolase_1"/>
    <property type="match status" value="1"/>
</dbReference>
<feature type="domain" description="AB hydrolase-1" evidence="1">
    <location>
        <begin position="27"/>
        <end position="265"/>
    </location>
</feature>
<dbReference type="SUPFAM" id="SSF53474">
    <property type="entry name" value="alpha/beta-Hydrolases"/>
    <property type="match status" value="1"/>
</dbReference>
<keyword evidence="3" id="KW-1185">Reference proteome</keyword>
<gene>
    <name evidence="2" type="ORF">ACFOZ4_20725</name>
</gene>
<dbReference type="InterPro" id="IPR050471">
    <property type="entry name" value="AB_hydrolase"/>
</dbReference>
<dbReference type="PRINTS" id="PR00111">
    <property type="entry name" value="ABHYDROLASE"/>
</dbReference>
<keyword evidence="2" id="KW-0378">Hydrolase</keyword>
<dbReference type="PANTHER" id="PTHR43433:SF5">
    <property type="entry name" value="AB HYDROLASE-1 DOMAIN-CONTAINING PROTEIN"/>
    <property type="match status" value="1"/>
</dbReference>
<dbReference type="InterPro" id="IPR029058">
    <property type="entry name" value="AB_hydrolase_fold"/>
</dbReference>
<dbReference type="Proteomes" id="UP001595816">
    <property type="component" value="Unassembled WGS sequence"/>
</dbReference>
<evidence type="ECO:0000313" key="2">
    <source>
        <dbReference type="EMBL" id="MFC4133044.1"/>
    </source>
</evidence>
<dbReference type="EMBL" id="JBHSAY010000009">
    <property type="protein sequence ID" value="MFC4133044.1"/>
    <property type="molecule type" value="Genomic_DNA"/>
</dbReference>
<evidence type="ECO:0000259" key="1">
    <source>
        <dbReference type="Pfam" id="PF00561"/>
    </source>
</evidence>
<evidence type="ECO:0000313" key="3">
    <source>
        <dbReference type="Proteomes" id="UP001595816"/>
    </source>
</evidence>